<name>A0A086M8K8_TOXGO</name>
<dbReference type="CDD" id="cd02510">
    <property type="entry name" value="pp-GalNAc-T"/>
    <property type="match status" value="1"/>
</dbReference>
<evidence type="ECO:0000259" key="22">
    <source>
        <dbReference type="Pfam" id="PF02709"/>
    </source>
</evidence>
<dbReference type="OrthoDB" id="416652at2759"/>
<keyword evidence="6 23" id="KW-0808">Transferase</keyword>
<dbReference type="GO" id="GO:0000139">
    <property type="term" value="C:Golgi membrane"/>
    <property type="evidence" value="ECO:0007669"/>
    <property type="project" value="UniProtKB-SubCell"/>
</dbReference>
<keyword evidence="13 19" id="KW-0472">Membrane</keyword>
<feature type="domain" description="Galactosyltransferase C-terminal" evidence="22">
    <location>
        <begin position="458"/>
        <end position="520"/>
    </location>
</feature>
<evidence type="ECO:0000256" key="11">
    <source>
        <dbReference type="ARBA" id="ARBA00022989"/>
    </source>
</evidence>
<evidence type="ECO:0000256" key="15">
    <source>
        <dbReference type="ARBA" id="ARBA00023211"/>
    </source>
</evidence>
<evidence type="ECO:0000256" key="12">
    <source>
        <dbReference type="ARBA" id="ARBA00023034"/>
    </source>
</evidence>
<evidence type="ECO:0000256" key="5">
    <source>
        <dbReference type="ARBA" id="ARBA00022676"/>
    </source>
</evidence>
<evidence type="ECO:0000259" key="20">
    <source>
        <dbReference type="Pfam" id="PF00535"/>
    </source>
</evidence>
<evidence type="ECO:0000256" key="16">
    <source>
        <dbReference type="ARBA" id="ARBA00044237"/>
    </source>
</evidence>
<dbReference type="GO" id="GO:0030246">
    <property type="term" value="F:carbohydrate binding"/>
    <property type="evidence" value="ECO:0007669"/>
    <property type="project" value="UniProtKB-KW"/>
</dbReference>
<dbReference type="SUPFAM" id="SSF50370">
    <property type="entry name" value="Ricin B-like lectins"/>
    <property type="match status" value="1"/>
</dbReference>
<dbReference type="GO" id="GO:0004653">
    <property type="term" value="F:polypeptide N-acetylgalactosaminyltransferase activity"/>
    <property type="evidence" value="ECO:0007669"/>
    <property type="project" value="TreeGrafter"/>
</dbReference>
<proteinExistence type="inferred from homology"/>
<keyword evidence="15" id="KW-0464">Manganese</keyword>
<feature type="compositionally biased region" description="Basic and acidic residues" evidence="18">
    <location>
        <begin position="246"/>
        <end position="255"/>
    </location>
</feature>
<evidence type="ECO:0000256" key="17">
    <source>
        <dbReference type="ARBA" id="ARBA00044259"/>
    </source>
</evidence>
<comment type="caution">
    <text evidence="23">The sequence shown here is derived from an EMBL/GenBank/DDBJ whole genome shotgun (WGS) entry which is preliminary data.</text>
</comment>
<keyword evidence="7 19" id="KW-0812">Transmembrane</keyword>
<accession>A0A086M8K8</accession>
<organism evidence="23 24">
    <name type="scientific">Toxoplasma gondii RUB</name>
    <dbReference type="NCBI Taxonomy" id="935652"/>
    <lineage>
        <taxon>Eukaryota</taxon>
        <taxon>Sar</taxon>
        <taxon>Alveolata</taxon>
        <taxon>Apicomplexa</taxon>
        <taxon>Conoidasida</taxon>
        <taxon>Coccidia</taxon>
        <taxon>Eucoccidiorida</taxon>
        <taxon>Eimeriorina</taxon>
        <taxon>Sarcocystidae</taxon>
        <taxon>Toxoplasma</taxon>
    </lineage>
</organism>
<comment type="cofactor">
    <cofactor evidence="1">
        <name>Mn(2+)</name>
        <dbReference type="ChEBI" id="CHEBI:29035"/>
    </cofactor>
</comment>
<dbReference type="PANTHER" id="PTHR11675:SF68">
    <property type="entry name" value="N-ACETYLGALACTOSAMINYLTRANSFERASE 7"/>
    <property type="match status" value="1"/>
</dbReference>
<feature type="domain" description="Ricin B lectin" evidence="21">
    <location>
        <begin position="610"/>
        <end position="747"/>
    </location>
</feature>
<keyword evidence="10" id="KW-0735">Signal-anchor</keyword>
<dbReference type="EMBL" id="AFYV02000371">
    <property type="protein sequence ID" value="KFG65226.1"/>
    <property type="molecule type" value="Genomic_DNA"/>
</dbReference>
<evidence type="ECO:0000256" key="13">
    <source>
        <dbReference type="ARBA" id="ARBA00023136"/>
    </source>
</evidence>
<dbReference type="GO" id="GO:0046872">
    <property type="term" value="F:metal ion binding"/>
    <property type="evidence" value="ECO:0007669"/>
    <property type="project" value="UniProtKB-KW"/>
</dbReference>
<evidence type="ECO:0000313" key="23">
    <source>
        <dbReference type="EMBL" id="KFG65226.1"/>
    </source>
</evidence>
<feature type="transmembrane region" description="Helical" evidence="19">
    <location>
        <begin position="44"/>
        <end position="68"/>
    </location>
</feature>
<dbReference type="GO" id="GO:0006493">
    <property type="term" value="P:protein O-linked glycosylation"/>
    <property type="evidence" value="ECO:0007669"/>
    <property type="project" value="TreeGrafter"/>
</dbReference>
<evidence type="ECO:0000256" key="8">
    <source>
        <dbReference type="ARBA" id="ARBA00022723"/>
    </source>
</evidence>
<dbReference type="SMR" id="A0A086M8K8"/>
<feature type="region of interest" description="Disordered" evidence="18">
    <location>
        <begin position="245"/>
        <end position="276"/>
    </location>
</feature>
<keyword evidence="14" id="KW-1015">Disulfide bond</keyword>
<keyword evidence="11 19" id="KW-1133">Transmembrane helix</keyword>
<evidence type="ECO:0000256" key="1">
    <source>
        <dbReference type="ARBA" id="ARBA00001936"/>
    </source>
</evidence>
<dbReference type="InterPro" id="IPR029044">
    <property type="entry name" value="Nucleotide-diphossugar_trans"/>
</dbReference>
<dbReference type="VEuPathDB" id="ToxoDB:TGRUB_259530"/>
<dbReference type="InterPro" id="IPR001173">
    <property type="entry name" value="Glyco_trans_2-like"/>
</dbReference>
<comment type="similarity">
    <text evidence="4">Belongs to the glycosyltransferase 2 family. GalNAc-T subfamily.</text>
</comment>
<dbReference type="PROSITE" id="PS50231">
    <property type="entry name" value="RICIN_B_LECTIN"/>
    <property type="match status" value="1"/>
</dbReference>
<evidence type="ECO:0000259" key="21">
    <source>
        <dbReference type="Pfam" id="PF00652"/>
    </source>
</evidence>
<comment type="subcellular location">
    <subcellularLocation>
        <location evidence="2">Golgi apparatus membrane</location>
        <topology evidence="2">Single-pass type II membrane protein</topology>
    </subcellularLocation>
</comment>
<feature type="domain" description="Glycosyltransferase 2-like" evidence="20">
    <location>
        <begin position="286"/>
        <end position="421"/>
    </location>
</feature>
<dbReference type="InterPro" id="IPR035992">
    <property type="entry name" value="Ricin_B-like_lectins"/>
</dbReference>
<protein>
    <recommendedName>
        <fullName evidence="17">Protein-UDP acetylgalactosaminyltransferase 7</fullName>
    </recommendedName>
    <alternativeName>
        <fullName evidence="16">UDP-GalNAc:polypeptide N-acetylgalactosaminyltransferase 7</fullName>
    </alternativeName>
</protein>
<keyword evidence="8" id="KW-0479">Metal-binding</keyword>
<gene>
    <name evidence="23" type="ORF">TGRUB_259530</name>
</gene>
<dbReference type="Gene3D" id="3.90.550.10">
    <property type="entry name" value="Spore Coat Polysaccharide Biosynthesis Protein SpsA, Chain A"/>
    <property type="match status" value="1"/>
</dbReference>
<sequence length="751" mass="84471">MDDSSDTVTGKNRGDACGMLSRIFPPSWRPASPRSRSSSLPSYPVSRCVCGALLTTCLLIIFMVLFLVPVSLSPSAPAALWRSRGSLPSWLVGAPGLGAVDGEFSGNSDILGGIRAIGLPQIQDWKPLQRRERKVTQLGYEGGQYGDAPAYIVEPELVHEVNPGADEDRLHGLVGILDDGTLAWSPKPIFLKLTKEQKRLAHKGYCFNTKVSDSLSLDRSVPEFASNYCRDQRLLFDNMTPPSAEQKWKQTRELSKAQSPQLSATDGKASSAVVPRATDGSLPDTSVVIVFYNENLSVLLRSIHSVLNRTPPSLLKEIIVVDDFSDRQTHPWLGKQLEDYISGTLPKTRLLRLLQRRGLMGARAAGAAAASAETVTFLDSHIECLPYWLQPLLFHVKQDWRRIAMPLIPTIDADNFRIKDGGLKTLAFTWGMSHYHIHDKIRHRIEELGQDEAAKNPDAPTMSPIMAGGLFTITKAWWDTLGGYDKEMQIYGGEEFEISFKTWMCGGSLHLVPCSRVGHVFRSNEFWQGQVYTVPGALIHRNKLRTAHVWMGEYARIVELVIPRLPQDKPLGDLTELKALRDRLKCKDFNWYLKNIYPELEPPNLAHAMTGAMRNPKFNCCLDTLTTKNQEIGVYPCHFEHGTQAFLYGKDTHMLRVAEHNFELCVYGNPAKRRLPERSCTEDFSGQGLSRYWLYKEDTKQMQLLDAENKDIHPDNLCMQAVQIQTPKSPFDLVLRKCDPSREEQHFVFVP</sequence>
<evidence type="ECO:0000256" key="4">
    <source>
        <dbReference type="ARBA" id="ARBA00005680"/>
    </source>
</evidence>
<dbReference type="Pfam" id="PF02709">
    <property type="entry name" value="Glyco_transf_7C"/>
    <property type="match status" value="1"/>
</dbReference>
<dbReference type="AlphaFoldDB" id="A0A086M8K8"/>
<evidence type="ECO:0000256" key="3">
    <source>
        <dbReference type="ARBA" id="ARBA00004922"/>
    </source>
</evidence>
<evidence type="ECO:0000256" key="2">
    <source>
        <dbReference type="ARBA" id="ARBA00004323"/>
    </source>
</evidence>
<evidence type="ECO:0000256" key="7">
    <source>
        <dbReference type="ARBA" id="ARBA00022692"/>
    </source>
</evidence>
<evidence type="ECO:0000256" key="6">
    <source>
        <dbReference type="ARBA" id="ARBA00022679"/>
    </source>
</evidence>
<dbReference type="SUPFAM" id="SSF53448">
    <property type="entry name" value="Nucleotide-diphospho-sugar transferases"/>
    <property type="match status" value="1"/>
</dbReference>
<reference evidence="23 24" key="1">
    <citation type="submission" date="2014-05" db="EMBL/GenBank/DDBJ databases">
        <authorList>
            <person name="Sibley D."/>
            <person name="Venepally P."/>
            <person name="Karamycheva S."/>
            <person name="Hadjithomas M."/>
            <person name="Khan A."/>
            <person name="Brunk B."/>
            <person name="Roos D."/>
            <person name="Caler E."/>
            <person name="Lorenzi H."/>
        </authorList>
    </citation>
    <scope>NUCLEOTIDE SEQUENCE [LARGE SCALE GENOMIC DNA]</scope>
    <source>
        <strain evidence="23 24">RUB</strain>
    </source>
</reference>
<evidence type="ECO:0000256" key="9">
    <source>
        <dbReference type="ARBA" id="ARBA00022734"/>
    </source>
</evidence>
<keyword evidence="9" id="KW-0430">Lectin</keyword>
<dbReference type="PANTHER" id="PTHR11675">
    <property type="entry name" value="N-ACETYLGALACTOSAMINYLTRANSFERASE"/>
    <property type="match status" value="1"/>
</dbReference>
<comment type="pathway">
    <text evidence="3">Protein modification; protein glycosylation.</text>
</comment>
<dbReference type="InterPro" id="IPR027791">
    <property type="entry name" value="Galactosyl_T_C"/>
</dbReference>
<evidence type="ECO:0000256" key="14">
    <source>
        <dbReference type="ARBA" id="ARBA00023157"/>
    </source>
</evidence>
<evidence type="ECO:0000256" key="18">
    <source>
        <dbReference type="SAM" id="MobiDB-lite"/>
    </source>
</evidence>
<dbReference type="InterPro" id="IPR000772">
    <property type="entry name" value="Ricin_B_lectin"/>
</dbReference>
<keyword evidence="12" id="KW-0333">Golgi apparatus</keyword>
<dbReference type="Pfam" id="PF00535">
    <property type="entry name" value="Glycos_transf_2"/>
    <property type="match status" value="1"/>
</dbReference>
<dbReference type="Gene3D" id="2.80.10.50">
    <property type="match status" value="1"/>
</dbReference>
<dbReference type="Proteomes" id="UP000028834">
    <property type="component" value="Unassembled WGS sequence"/>
</dbReference>
<evidence type="ECO:0000256" key="10">
    <source>
        <dbReference type="ARBA" id="ARBA00022968"/>
    </source>
</evidence>
<evidence type="ECO:0000256" key="19">
    <source>
        <dbReference type="SAM" id="Phobius"/>
    </source>
</evidence>
<dbReference type="Pfam" id="PF00652">
    <property type="entry name" value="Ricin_B_lectin"/>
    <property type="match status" value="1"/>
</dbReference>
<evidence type="ECO:0000313" key="24">
    <source>
        <dbReference type="Proteomes" id="UP000028834"/>
    </source>
</evidence>
<dbReference type="InterPro" id="IPR045885">
    <property type="entry name" value="GalNAc-T"/>
</dbReference>
<keyword evidence="5 23" id="KW-0328">Glycosyltransferase</keyword>